<evidence type="ECO:0000313" key="1">
    <source>
        <dbReference type="EMBL" id="QAV42084.1"/>
    </source>
</evidence>
<dbReference type="EMBL" id="MK388139">
    <property type="protein sequence ID" value="QAV42084.1"/>
    <property type="molecule type" value="Genomic_DNA"/>
</dbReference>
<accession>A0A481NN31</accession>
<proteinExistence type="predicted"/>
<sequence length="72" mass="8460">MVVRRVSDDVDLSYTRLFRFGGGRVYVCPRIDRVFVFLRLPKEIEYIDRPRSSRGYDGTPIPTFLPPLVFHV</sequence>
<dbReference type="Proteomes" id="UP000291566">
    <property type="component" value="Segment"/>
</dbReference>
<organism evidence="1 2">
    <name type="scientific">Myxoma virus</name>
    <dbReference type="NCBI Taxonomy" id="10273"/>
    <lineage>
        <taxon>Viruses</taxon>
        <taxon>Varidnaviria</taxon>
        <taxon>Bamfordvirae</taxon>
        <taxon>Nucleocytoviricota</taxon>
        <taxon>Pokkesviricetes</taxon>
        <taxon>Chitovirales</taxon>
        <taxon>Poxviridae</taxon>
        <taxon>Chordopoxvirinae</taxon>
        <taxon>Leporipoxvirus</taxon>
        <taxon>Leporipoxvirus myxoma</taxon>
    </lineage>
</organism>
<reference evidence="1 2" key="1">
    <citation type="journal article" date="2019" name="J. Virol.">
        <title>Punctuated evolution of myxoma virus: rapid and disjunct evolution of a recent viral lineage in Australia.</title>
        <authorList>
            <person name="Eden J.-S."/>
            <person name="Kerr P.J."/>
            <person name="Holmes E.C."/>
        </authorList>
    </citation>
    <scope>NUCLEOTIDE SEQUENCE [LARGE SCALE GENOMIC DNA]</scope>
    <source>
        <strain evidence="1">Aust/SA/Echunga/05-2016</strain>
    </source>
</reference>
<protein>
    <submittedName>
        <fullName evidence="1">M000.5L</fullName>
    </submittedName>
</protein>
<gene>
    <name evidence="1" type="primary">m000.5L</name>
</gene>
<name>A0A481NN31_9POXV</name>
<evidence type="ECO:0000313" key="2">
    <source>
        <dbReference type="Proteomes" id="UP000291566"/>
    </source>
</evidence>